<dbReference type="Proteomes" id="UP000584867">
    <property type="component" value="Unassembled WGS sequence"/>
</dbReference>
<dbReference type="EMBL" id="JACHIO010000019">
    <property type="protein sequence ID" value="MBB5065782.1"/>
    <property type="molecule type" value="Genomic_DNA"/>
</dbReference>
<keyword evidence="1 5" id="KW-0436">Ligase</keyword>
<gene>
    <name evidence="5" type="ORF">HDF15_004152</name>
</gene>
<dbReference type="Pfam" id="PF00501">
    <property type="entry name" value="AMP-binding"/>
    <property type="match status" value="1"/>
</dbReference>
<reference evidence="5 6" key="1">
    <citation type="submission" date="2020-08" db="EMBL/GenBank/DDBJ databases">
        <title>Genomic Encyclopedia of Type Strains, Phase IV (KMG-V): Genome sequencing to study the core and pangenomes of soil and plant-associated prokaryotes.</title>
        <authorList>
            <person name="Whitman W."/>
        </authorList>
    </citation>
    <scope>NUCLEOTIDE SEQUENCE [LARGE SCALE GENOMIC DNA]</scope>
    <source>
        <strain evidence="5 6">X5P3</strain>
    </source>
</reference>
<dbReference type="Pfam" id="PF23562">
    <property type="entry name" value="AMP-binding_C_3"/>
    <property type="match status" value="1"/>
</dbReference>
<organism evidence="5 6">
    <name type="scientific">Granulicella mallensis</name>
    <dbReference type="NCBI Taxonomy" id="940614"/>
    <lineage>
        <taxon>Bacteria</taxon>
        <taxon>Pseudomonadati</taxon>
        <taxon>Acidobacteriota</taxon>
        <taxon>Terriglobia</taxon>
        <taxon>Terriglobales</taxon>
        <taxon>Acidobacteriaceae</taxon>
        <taxon>Granulicella</taxon>
    </lineage>
</organism>
<feature type="domain" description="AMP-dependent synthetase/ligase" evidence="4">
    <location>
        <begin position="20"/>
        <end position="413"/>
    </location>
</feature>
<dbReference type="InterPro" id="IPR020459">
    <property type="entry name" value="AMP-binding"/>
</dbReference>
<dbReference type="EC" id="6.2.1.3" evidence="5"/>
<dbReference type="InterPro" id="IPR042099">
    <property type="entry name" value="ANL_N_sf"/>
</dbReference>
<keyword evidence="2" id="KW-0276">Fatty acid metabolism</keyword>
<accession>A0A7W7ZTC5</accession>
<dbReference type="SUPFAM" id="SSF56801">
    <property type="entry name" value="Acetyl-CoA synthetase-like"/>
    <property type="match status" value="1"/>
</dbReference>
<dbReference type="Gene3D" id="3.40.50.12780">
    <property type="entry name" value="N-terminal domain of ligase-like"/>
    <property type="match status" value="1"/>
</dbReference>
<dbReference type="CDD" id="cd05907">
    <property type="entry name" value="VL_LC_FACS_like"/>
    <property type="match status" value="1"/>
</dbReference>
<dbReference type="PANTHER" id="PTHR43272:SF32">
    <property type="entry name" value="AMP-DEPENDENT SYNTHETASE_LIGASE DOMAIN-CONTAINING PROTEIN"/>
    <property type="match status" value="1"/>
</dbReference>
<dbReference type="PROSITE" id="PS00455">
    <property type="entry name" value="AMP_BINDING"/>
    <property type="match status" value="1"/>
</dbReference>
<dbReference type="InterPro" id="IPR020845">
    <property type="entry name" value="AMP-binding_CS"/>
</dbReference>
<evidence type="ECO:0000256" key="1">
    <source>
        <dbReference type="ARBA" id="ARBA00022598"/>
    </source>
</evidence>
<name>A0A7W7ZTC5_9BACT</name>
<proteinExistence type="predicted"/>
<protein>
    <submittedName>
        <fullName evidence="5">Long-chain acyl-CoA synthetase</fullName>
        <ecNumber evidence="5">6.2.1.3</ecNumber>
    </submittedName>
</protein>
<sequence length="585" mass="64169">MLDLQTVNSVFEIMSSRGDETVALHQVGGEWKPITSKAFYGRVRAVAGKLKSWGIGKGDRVALVSENRWEWAATDFAALAMGVVDVPLYQTLTPEQMGYMLRNSGAKAIFVSTKAQYLKVVAAGEIPSLEHVVVFDEGSFDGAESFAEIVKDSAALEQRDAAFDAMVKEVKPEDLATIIYTSGTTGDPKGVMLTHGNLASNMRYSTDGFGIVQGDVSISFLPLSHVTARHLDYALYGLKAVLAYCPKIDALTGAMKTVQPTIFLAVPRVYEKIRQSVEHKSTGMKKRILEWAVGRGKANRKKLLLGEEPKGLGWQLANKLVYSKIREAFGGRARIFIAGGAPLGMDSAEWFLDVGIRIFEGYGMTETSPVIARNMFDGYRIGTVGPIVPNMDTRIAEDGELEVRGPAVFIGYWQNEEATKSEFTVDGWFKTGDIGKIEDGFLSITDRKKELLKTSGGKMVAPQPIENKLKANSLVAQAALIGDKKKFISVLISPNFQTLESWAKQNGVATSDPKALASDPKVQQVYAEIVKKVNADLAHYEAIKKIGVVPEEWSVDGGELTPSMKLKRRVILEKYKSQIEKFYGE</sequence>
<dbReference type="AlphaFoldDB" id="A0A7W7ZTC5"/>
<evidence type="ECO:0000256" key="3">
    <source>
        <dbReference type="ARBA" id="ARBA00023098"/>
    </source>
</evidence>
<evidence type="ECO:0000259" key="4">
    <source>
        <dbReference type="Pfam" id="PF00501"/>
    </source>
</evidence>
<comment type="caution">
    <text evidence="5">The sequence shown here is derived from an EMBL/GenBank/DDBJ whole genome shotgun (WGS) entry which is preliminary data.</text>
</comment>
<evidence type="ECO:0000313" key="6">
    <source>
        <dbReference type="Proteomes" id="UP000584867"/>
    </source>
</evidence>
<keyword evidence="3" id="KW-0443">Lipid metabolism</keyword>
<dbReference type="RefSeq" id="WP_184258761.1">
    <property type="nucleotide sequence ID" value="NZ_JACHIO010000019.1"/>
</dbReference>
<dbReference type="InterPro" id="IPR000873">
    <property type="entry name" value="AMP-dep_synth/lig_dom"/>
</dbReference>
<dbReference type="GO" id="GO:0016020">
    <property type="term" value="C:membrane"/>
    <property type="evidence" value="ECO:0007669"/>
    <property type="project" value="TreeGrafter"/>
</dbReference>
<dbReference type="GO" id="GO:0004467">
    <property type="term" value="F:long-chain fatty acid-CoA ligase activity"/>
    <property type="evidence" value="ECO:0007669"/>
    <property type="project" value="UniProtKB-EC"/>
</dbReference>
<dbReference type="PANTHER" id="PTHR43272">
    <property type="entry name" value="LONG-CHAIN-FATTY-ACID--COA LIGASE"/>
    <property type="match status" value="1"/>
</dbReference>
<evidence type="ECO:0000256" key="2">
    <source>
        <dbReference type="ARBA" id="ARBA00022832"/>
    </source>
</evidence>
<evidence type="ECO:0000313" key="5">
    <source>
        <dbReference type="EMBL" id="MBB5065782.1"/>
    </source>
</evidence>
<dbReference type="PRINTS" id="PR00154">
    <property type="entry name" value="AMPBINDING"/>
</dbReference>